<feature type="region of interest" description="Disordered" evidence="1">
    <location>
        <begin position="32"/>
        <end position="61"/>
    </location>
</feature>
<dbReference type="Pfam" id="PF07510">
    <property type="entry name" value="GmrSD_C"/>
    <property type="match status" value="1"/>
</dbReference>
<name>A0ABQ2N737_9ACTN</name>
<dbReference type="RefSeq" id="WP_188781866.1">
    <property type="nucleotide sequence ID" value="NZ_BMNI01000001.1"/>
</dbReference>
<evidence type="ECO:0000313" key="4">
    <source>
        <dbReference type="Proteomes" id="UP000655410"/>
    </source>
</evidence>
<organism evidence="3 4">
    <name type="scientific">Nocardioides phosphati</name>
    <dbReference type="NCBI Taxonomy" id="1867775"/>
    <lineage>
        <taxon>Bacteria</taxon>
        <taxon>Bacillati</taxon>
        <taxon>Actinomycetota</taxon>
        <taxon>Actinomycetes</taxon>
        <taxon>Propionibacteriales</taxon>
        <taxon>Nocardioidaceae</taxon>
        <taxon>Nocardioides</taxon>
    </lineage>
</organism>
<comment type="caution">
    <text evidence="3">The sequence shown here is derived from an EMBL/GenBank/DDBJ whole genome shotgun (WGS) entry which is preliminary data.</text>
</comment>
<evidence type="ECO:0000259" key="2">
    <source>
        <dbReference type="Pfam" id="PF07510"/>
    </source>
</evidence>
<dbReference type="InterPro" id="IPR011089">
    <property type="entry name" value="GmrSD_C"/>
</dbReference>
<feature type="domain" description="GmrSD restriction endonucleases C-terminal" evidence="2">
    <location>
        <begin position="126"/>
        <end position="241"/>
    </location>
</feature>
<dbReference type="EMBL" id="BMNI01000001">
    <property type="protein sequence ID" value="GGO84155.1"/>
    <property type="molecule type" value="Genomic_DNA"/>
</dbReference>
<accession>A0ABQ2N737</accession>
<reference evidence="4" key="1">
    <citation type="journal article" date="2019" name="Int. J. Syst. Evol. Microbiol.">
        <title>The Global Catalogue of Microorganisms (GCM) 10K type strain sequencing project: providing services to taxonomists for standard genome sequencing and annotation.</title>
        <authorList>
            <consortium name="The Broad Institute Genomics Platform"/>
            <consortium name="The Broad Institute Genome Sequencing Center for Infectious Disease"/>
            <person name="Wu L."/>
            <person name="Ma J."/>
        </authorList>
    </citation>
    <scope>NUCLEOTIDE SEQUENCE [LARGE SCALE GENOMIC DNA]</scope>
    <source>
        <strain evidence="4">CGMCC 4.7371</strain>
    </source>
</reference>
<dbReference type="PANTHER" id="PTHR24094:SF15">
    <property type="entry name" value="AMP-DEPENDENT SYNTHETASE_LIGASE DOMAIN-CONTAINING PROTEIN-RELATED"/>
    <property type="match status" value="1"/>
</dbReference>
<evidence type="ECO:0000313" key="3">
    <source>
        <dbReference type="EMBL" id="GGO84155.1"/>
    </source>
</evidence>
<sequence>MKDSTFVAGGVLVAALIGYSALHQPASTVAAPERPAASASTQPSIWIEPTPTPSTTPTHPTSPYAAKLAGLTVAPRVHRTDYDRDAFGSSWRDTDHNGCNQRDDVLVRDAIPGSVTVGRQGSCDHDVLAGSWLDPYTGRRIDLTDAKAPDQAQAVQIDHVVPLSEAWSSGAWRWPAERRAEFANDLGELLAVDGPTNASKGDDDPAAWRPRKAYQCTYARRWITVKAAWHLDVDASERRALEEMLGFC</sequence>
<evidence type="ECO:0000256" key="1">
    <source>
        <dbReference type="SAM" id="MobiDB-lite"/>
    </source>
</evidence>
<keyword evidence="4" id="KW-1185">Reference proteome</keyword>
<proteinExistence type="predicted"/>
<dbReference type="PANTHER" id="PTHR24094">
    <property type="entry name" value="SECRETED PROTEIN"/>
    <property type="match status" value="1"/>
</dbReference>
<protein>
    <recommendedName>
        <fullName evidence="2">GmrSD restriction endonucleases C-terminal domain-containing protein</fullName>
    </recommendedName>
</protein>
<dbReference type="Proteomes" id="UP000655410">
    <property type="component" value="Unassembled WGS sequence"/>
</dbReference>
<gene>
    <name evidence="3" type="ORF">GCM10011584_01040</name>
</gene>